<dbReference type="CDD" id="cd05819">
    <property type="entry name" value="NHL"/>
    <property type="match status" value="1"/>
</dbReference>
<keyword evidence="4" id="KW-0732">Signal</keyword>
<keyword evidence="3" id="KW-1133">Transmembrane helix</keyword>
<dbReference type="GO" id="GO:0008270">
    <property type="term" value="F:zinc ion binding"/>
    <property type="evidence" value="ECO:0007669"/>
    <property type="project" value="UniProtKB-KW"/>
</dbReference>
<dbReference type="EMBL" id="LYPA01000065">
    <property type="protein sequence ID" value="OBR64249.1"/>
    <property type="molecule type" value="Genomic_DNA"/>
</dbReference>
<dbReference type="InterPro" id="IPR001258">
    <property type="entry name" value="NHL_repeat"/>
</dbReference>
<dbReference type="STRING" id="1844972.A7K91_12010"/>
<feature type="chain" id="PRO_5008340328" evidence="4">
    <location>
        <begin position="28"/>
        <end position="498"/>
    </location>
</feature>
<accession>A0A1A5YF78</accession>
<dbReference type="Pfam" id="PF01436">
    <property type="entry name" value="NHL"/>
    <property type="match status" value="2"/>
</dbReference>
<sequence length="498" mass="55461">MTISGKARFTIAAVLALSLLVPASVSASAPYDSYTYNSSQRDVRSIAGYMYDGSIDGINWPSGPLNRPESMFISEEGNLYIADSGNNRIVELDAGHQYLRTYGDTEGEGALSEPKGVYVKEDGTVYVADTKNSRIAVFDKDGRFIRDYPKPESPLIGATFSYSPSKIVLDKRDYMFVVSDGNTQGLLQIDPKGEFRGFYGANHVGFSWSRLFVKLIATEEQRRKLAAIVPAEFSDLDMDEEGFMYTTTIGEEANQLKRLSPVGVDTLNFGVSRQYGDYFSVGPFTMASFIGVTVDDDGIITALDLQTSKLFQYDKLGNFLFSFGGVGEQNGLFATPSGVSQNKDGTIYVVDRGRNRIDWFRTTPFADLVHQASVLYVDGRYSEAESLWQEVLKQNANFEMAYQAIGKSMYKAERYKEAMDYFKLARARHDYSLAFKEYRKEYVRENFTMLAAGAMLLFAALRWGVPGAIRFARRKKTANAARTAPVALSPHAKEGESI</sequence>
<dbReference type="InterPro" id="IPR011990">
    <property type="entry name" value="TPR-like_helical_dom_sf"/>
</dbReference>
<gene>
    <name evidence="5" type="ORF">A7K91_12010</name>
</gene>
<dbReference type="PROSITE" id="PS51125">
    <property type="entry name" value="NHL"/>
    <property type="match status" value="2"/>
</dbReference>
<dbReference type="Gene3D" id="2.120.10.30">
    <property type="entry name" value="TolB, C-terminal domain"/>
    <property type="match status" value="2"/>
</dbReference>
<keyword evidence="3" id="KW-0812">Transmembrane</keyword>
<comment type="caution">
    <text evidence="5">The sequence shown here is derived from an EMBL/GenBank/DDBJ whole genome shotgun (WGS) entry which is preliminary data.</text>
</comment>
<reference evidence="5 6" key="1">
    <citation type="submission" date="2016-05" db="EMBL/GenBank/DDBJ databases">
        <title>Paenibacillus oryzae. sp. nov., isolated from the rice root.</title>
        <authorList>
            <person name="Zhang J."/>
            <person name="Zhang X."/>
        </authorList>
    </citation>
    <scope>NUCLEOTIDE SEQUENCE [LARGE SCALE GENOMIC DNA]</scope>
    <source>
        <strain evidence="5 6">1DrF-4</strain>
    </source>
</reference>
<feature type="repeat" description="NHL" evidence="2">
    <location>
        <begin position="104"/>
        <end position="141"/>
    </location>
</feature>
<organism evidence="5 6">
    <name type="scientific">Paenibacillus oryzae</name>
    <dbReference type="NCBI Taxonomy" id="1844972"/>
    <lineage>
        <taxon>Bacteria</taxon>
        <taxon>Bacillati</taxon>
        <taxon>Bacillota</taxon>
        <taxon>Bacilli</taxon>
        <taxon>Bacillales</taxon>
        <taxon>Paenibacillaceae</taxon>
        <taxon>Paenibacillus</taxon>
    </lineage>
</organism>
<keyword evidence="3" id="KW-0472">Membrane</keyword>
<dbReference type="AlphaFoldDB" id="A0A1A5YF78"/>
<evidence type="ECO:0000256" key="1">
    <source>
        <dbReference type="ARBA" id="ARBA00022737"/>
    </source>
</evidence>
<evidence type="ECO:0000313" key="5">
    <source>
        <dbReference type="EMBL" id="OBR64249.1"/>
    </source>
</evidence>
<proteinExistence type="predicted"/>
<evidence type="ECO:0000313" key="6">
    <source>
        <dbReference type="Proteomes" id="UP000092024"/>
    </source>
</evidence>
<evidence type="ECO:0000256" key="4">
    <source>
        <dbReference type="SAM" id="SignalP"/>
    </source>
</evidence>
<feature type="repeat" description="NHL" evidence="2">
    <location>
        <begin position="320"/>
        <end position="363"/>
    </location>
</feature>
<feature type="signal peptide" evidence="4">
    <location>
        <begin position="1"/>
        <end position="27"/>
    </location>
</feature>
<dbReference type="PANTHER" id="PTHR24104:SF25">
    <property type="entry name" value="PROTEIN LIN-41"/>
    <property type="match status" value="1"/>
</dbReference>
<dbReference type="InterPro" id="IPR011042">
    <property type="entry name" value="6-blade_b-propeller_TolB-like"/>
</dbReference>
<dbReference type="Gene3D" id="1.25.40.10">
    <property type="entry name" value="Tetratricopeptide repeat domain"/>
    <property type="match status" value="1"/>
</dbReference>
<dbReference type="OrthoDB" id="9799230at2"/>
<feature type="transmembrane region" description="Helical" evidence="3">
    <location>
        <begin position="447"/>
        <end position="465"/>
    </location>
</feature>
<evidence type="ECO:0000256" key="3">
    <source>
        <dbReference type="SAM" id="Phobius"/>
    </source>
</evidence>
<dbReference type="Proteomes" id="UP000092024">
    <property type="component" value="Unassembled WGS sequence"/>
</dbReference>
<dbReference type="RefSeq" id="WP_068684727.1">
    <property type="nucleotide sequence ID" value="NZ_LYPA01000065.1"/>
</dbReference>
<keyword evidence="1" id="KW-0677">Repeat</keyword>
<keyword evidence="6" id="KW-1185">Reference proteome</keyword>
<name>A0A1A5YF78_9BACL</name>
<evidence type="ECO:0000256" key="2">
    <source>
        <dbReference type="PROSITE-ProRule" id="PRU00504"/>
    </source>
</evidence>
<protein>
    <submittedName>
        <fullName evidence="5">Uncharacterized protein</fullName>
    </submittedName>
</protein>
<dbReference type="InterPro" id="IPR050952">
    <property type="entry name" value="TRIM-NHL_E3_ligases"/>
</dbReference>
<dbReference type="SUPFAM" id="SSF101898">
    <property type="entry name" value="NHL repeat"/>
    <property type="match status" value="1"/>
</dbReference>
<dbReference type="SUPFAM" id="SSF48452">
    <property type="entry name" value="TPR-like"/>
    <property type="match status" value="1"/>
</dbReference>
<dbReference type="PANTHER" id="PTHR24104">
    <property type="entry name" value="E3 UBIQUITIN-PROTEIN LIGASE NHLRC1-RELATED"/>
    <property type="match status" value="1"/>
</dbReference>